<dbReference type="OrthoDB" id="3034217at2"/>
<dbReference type="SUPFAM" id="SSF55154">
    <property type="entry name" value="CYTH-like phosphatases"/>
    <property type="match status" value="1"/>
</dbReference>
<dbReference type="EMBL" id="PRLP01000148">
    <property type="protein sequence ID" value="PPC74451.1"/>
    <property type="molecule type" value="Genomic_DNA"/>
</dbReference>
<gene>
    <name evidence="2" type="ORF">C4K68_26320</name>
</gene>
<dbReference type="InterPro" id="IPR023577">
    <property type="entry name" value="CYTH_domain"/>
</dbReference>
<dbReference type="PROSITE" id="PS51707">
    <property type="entry name" value="CYTH"/>
    <property type="match status" value="1"/>
</dbReference>
<dbReference type="AlphaFoldDB" id="A0A2S5KI16"/>
<dbReference type="Pfam" id="PF01928">
    <property type="entry name" value="CYTH"/>
    <property type="match status" value="1"/>
</dbReference>
<dbReference type="SMART" id="SM01118">
    <property type="entry name" value="CYTH"/>
    <property type="match status" value="1"/>
</dbReference>
<evidence type="ECO:0000313" key="3">
    <source>
        <dbReference type="Proteomes" id="UP000238196"/>
    </source>
</evidence>
<dbReference type="GO" id="GO:0046872">
    <property type="term" value="F:metal ion binding"/>
    <property type="evidence" value="ECO:0007669"/>
    <property type="project" value="TreeGrafter"/>
</dbReference>
<dbReference type="CDD" id="cd07756">
    <property type="entry name" value="CYTH-like_Pase_CHAD"/>
    <property type="match status" value="1"/>
</dbReference>
<feature type="domain" description="CYTH" evidence="1">
    <location>
        <begin position="2"/>
        <end position="200"/>
    </location>
</feature>
<dbReference type="InterPro" id="IPR033469">
    <property type="entry name" value="CYTH-like_dom_sf"/>
</dbReference>
<reference evidence="2 3" key="1">
    <citation type="submission" date="2018-02" db="EMBL/GenBank/DDBJ databases">
        <title>novel marine gammaproteobacteria from coastal saline agro ecosystem.</title>
        <authorList>
            <person name="Krishnan R."/>
            <person name="Ramesh Kumar N."/>
        </authorList>
    </citation>
    <scope>NUCLEOTIDE SEQUENCE [LARGE SCALE GENOMIC DNA]</scope>
    <source>
        <strain evidence="2 3">228</strain>
    </source>
</reference>
<dbReference type="GO" id="GO:0050355">
    <property type="term" value="F:inorganic triphosphate phosphatase activity"/>
    <property type="evidence" value="ECO:0007669"/>
    <property type="project" value="InterPro"/>
</dbReference>
<dbReference type="Proteomes" id="UP000238196">
    <property type="component" value="Unassembled WGS sequence"/>
</dbReference>
<comment type="caution">
    <text evidence="2">The sequence shown here is derived from an EMBL/GenBank/DDBJ whole genome shotgun (WGS) entry which is preliminary data.</text>
</comment>
<dbReference type="PANTHER" id="PTHR39569">
    <property type="entry name" value="INORGANIC TRIPHOSPHATASE"/>
    <property type="match status" value="1"/>
</dbReference>
<name>A0A2S5KI16_9PROT</name>
<dbReference type="PANTHER" id="PTHR39569:SF1">
    <property type="entry name" value="INORGANIC TRIPHOSPHATASE"/>
    <property type="match status" value="1"/>
</dbReference>
<organism evidence="2 3">
    <name type="scientific">Proteobacteria bacterium 228</name>
    <dbReference type="NCBI Taxonomy" id="2083153"/>
    <lineage>
        <taxon>Bacteria</taxon>
        <taxon>Pseudomonadati</taxon>
        <taxon>Pseudomonadota</taxon>
    </lineage>
</organism>
<accession>A0A2S5KI16</accession>
<dbReference type="Gene3D" id="2.40.320.10">
    <property type="entry name" value="Hypothetical Protein Pfu-838710-001"/>
    <property type="match status" value="1"/>
</dbReference>
<evidence type="ECO:0000259" key="1">
    <source>
        <dbReference type="PROSITE" id="PS51707"/>
    </source>
</evidence>
<dbReference type="InterPro" id="IPR039013">
    <property type="entry name" value="YgiF"/>
</dbReference>
<sequence length="362" mass="41197">MSHETELKLSLTPAFVDALLHHPLLQQAEDQGSKTLFNTYFDTPDLALQRNRVALRIRRAGEQYLQTLKTQGHSLGGLHQRGEWEYPLAGPVLDLSLLPEGAWPVSLEQCLEKLTPAFTTDFVRHQWRLHWRDSDIELVLDQGKVLAGERTQVISEVEMELKQGQVADLFSLAEQLAQDLPLYVCDISKGERGYCLFLQQEPRDQAVPQLESDASHEQVYEQLFGYYLNGWQRHWEIYASTGLSRHLELVRSHIRSLIDVILSFAAVIPTPDKTVAQQLSLLEARLSGMLAFRTIQGLTGLEHSPLLKQERLNSREAWQQLVDEPWVGALLLQLSAWLVLKQWRLHADAEQQAQQAASFIGS</sequence>
<proteinExistence type="predicted"/>
<protein>
    <recommendedName>
        <fullName evidence="1">CYTH domain-containing protein</fullName>
    </recommendedName>
</protein>
<evidence type="ECO:0000313" key="2">
    <source>
        <dbReference type="EMBL" id="PPC74451.1"/>
    </source>
</evidence>